<evidence type="ECO:0000259" key="2">
    <source>
        <dbReference type="Pfam" id="PF07811"/>
    </source>
</evidence>
<evidence type="ECO:0000256" key="1">
    <source>
        <dbReference type="SAM" id="Phobius"/>
    </source>
</evidence>
<feature type="domain" description="TadE-like" evidence="2">
    <location>
        <begin position="16"/>
        <end position="58"/>
    </location>
</feature>
<dbReference type="Proteomes" id="UP000652074">
    <property type="component" value="Unassembled WGS sequence"/>
</dbReference>
<dbReference type="RefSeq" id="WP_169206805.1">
    <property type="nucleotide sequence ID" value="NZ_CP059560.1"/>
</dbReference>
<dbReference type="EMBL" id="WTVR01000024">
    <property type="protein sequence ID" value="NMF89435.1"/>
    <property type="molecule type" value="Genomic_DNA"/>
</dbReference>
<proteinExistence type="predicted"/>
<evidence type="ECO:0000313" key="4">
    <source>
        <dbReference type="Proteomes" id="UP000652074"/>
    </source>
</evidence>
<feature type="transmembrane region" description="Helical" evidence="1">
    <location>
        <begin position="20"/>
        <end position="46"/>
    </location>
</feature>
<keyword evidence="4" id="KW-1185">Reference proteome</keyword>
<organism evidence="3 4">
    <name type="scientific">Aromatoleum petrolei</name>
    <dbReference type="NCBI Taxonomy" id="76116"/>
    <lineage>
        <taxon>Bacteria</taxon>
        <taxon>Pseudomonadati</taxon>
        <taxon>Pseudomonadota</taxon>
        <taxon>Betaproteobacteria</taxon>
        <taxon>Rhodocyclales</taxon>
        <taxon>Rhodocyclaceae</taxon>
        <taxon>Aromatoleum</taxon>
    </lineage>
</organism>
<dbReference type="Pfam" id="PF07811">
    <property type="entry name" value="TadE"/>
    <property type="match status" value="1"/>
</dbReference>
<comment type="caution">
    <text evidence="3">The sequence shown here is derived from an EMBL/GenBank/DDBJ whole genome shotgun (WGS) entry which is preliminary data.</text>
</comment>
<name>A0ABX1MNB9_9RHOO</name>
<keyword evidence="1" id="KW-1133">Transmembrane helix</keyword>
<gene>
    <name evidence="3" type="ORF">GPA26_13245</name>
</gene>
<sequence length="186" mass="20032">MASEIRQSFSGNRQRGTTAVEFAIVAMLFFTIVFGIMEFGRVLYVWNTVQEVTRRAAREAVVRGFADAGQVSRAAVFNPESGSGTAYLPAAKEITATDVRINYLNENLVVADPMPLDPIDNISACMDVTRTTSCVRYVEACVATAGTCTGSIKYLPMVGLFPFLAINIPVSSVIMPAESLGFSVSP</sequence>
<evidence type="ECO:0000313" key="3">
    <source>
        <dbReference type="EMBL" id="NMF89435.1"/>
    </source>
</evidence>
<accession>A0ABX1MNB9</accession>
<keyword evidence="1" id="KW-0472">Membrane</keyword>
<keyword evidence="1" id="KW-0812">Transmembrane</keyword>
<protein>
    <submittedName>
        <fullName evidence="3">Pilus assembly protein</fullName>
    </submittedName>
</protein>
<reference evidence="3 4" key="1">
    <citation type="submission" date="2019-12" db="EMBL/GenBank/DDBJ databases">
        <title>Comparative genomics gives insights into the taxonomy of the Azoarcus-Aromatoleum group and reveals separate origins of nif in the plant-associated Azoarcus and non-plant-associated Aromatoleum sub-groups.</title>
        <authorList>
            <person name="Lafos M."/>
            <person name="Maluk M."/>
            <person name="Batista M."/>
            <person name="Junghare M."/>
            <person name="Carmona M."/>
            <person name="Faoro H."/>
            <person name="Cruz L.M."/>
            <person name="Battistoni F."/>
            <person name="De Souza E."/>
            <person name="Pedrosa F."/>
            <person name="Chen W.-M."/>
            <person name="Poole P.S."/>
            <person name="Dixon R.A."/>
            <person name="James E.K."/>
        </authorList>
    </citation>
    <scope>NUCLEOTIDE SEQUENCE [LARGE SCALE GENOMIC DNA]</scope>
    <source>
        <strain evidence="3 4">ToN1</strain>
    </source>
</reference>
<dbReference type="InterPro" id="IPR012495">
    <property type="entry name" value="TadE-like_dom"/>
</dbReference>